<dbReference type="EMBL" id="NBNE01000032">
    <property type="protein sequence ID" value="OWZ24023.1"/>
    <property type="molecule type" value="Genomic_DNA"/>
</dbReference>
<comment type="caution">
    <text evidence="2">The sequence shown here is derived from an EMBL/GenBank/DDBJ whole genome shotgun (WGS) entry which is preliminary data.</text>
</comment>
<evidence type="ECO:0000313" key="2">
    <source>
        <dbReference type="EMBL" id="OWZ24023.1"/>
    </source>
</evidence>
<sequence>MTQISQQLAQTAQTQQQNSTDPVSSKPSRKKSDPPRFQGNNSDDLELWIFSTEQCYVEFES</sequence>
<feature type="compositionally biased region" description="Low complexity" evidence="1">
    <location>
        <begin position="1"/>
        <end position="26"/>
    </location>
</feature>
<evidence type="ECO:0000256" key="1">
    <source>
        <dbReference type="SAM" id="MobiDB-lite"/>
    </source>
</evidence>
<dbReference type="Proteomes" id="UP000198211">
    <property type="component" value="Unassembled WGS sequence"/>
</dbReference>
<accession>A0A225X2Q3</accession>
<evidence type="ECO:0000313" key="3">
    <source>
        <dbReference type="Proteomes" id="UP000198211"/>
    </source>
</evidence>
<keyword evidence="3" id="KW-1185">Reference proteome</keyword>
<reference evidence="3" key="1">
    <citation type="submission" date="2017-03" db="EMBL/GenBank/DDBJ databases">
        <title>Phytopthora megakarya and P. palmivora, two closely related causual agents of cacao black pod achieved similar genome size and gene model numbers by different mechanisms.</title>
        <authorList>
            <person name="Ali S."/>
            <person name="Shao J."/>
            <person name="Larry D.J."/>
            <person name="Kronmiller B."/>
            <person name="Shen D."/>
            <person name="Strem M.D."/>
            <person name="Melnick R.L."/>
            <person name="Guiltinan M.J."/>
            <person name="Tyler B.M."/>
            <person name="Meinhardt L.W."/>
            <person name="Bailey B.A."/>
        </authorList>
    </citation>
    <scope>NUCLEOTIDE SEQUENCE [LARGE SCALE GENOMIC DNA]</scope>
    <source>
        <strain evidence="3">zdho120</strain>
    </source>
</reference>
<gene>
    <name evidence="2" type="ORF">PHMEG_0001005</name>
</gene>
<organism evidence="2 3">
    <name type="scientific">Phytophthora megakarya</name>
    <dbReference type="NCBI Taxonomy" id="4795"/>
    <lineage>
        <taxon>Eukaryota</taxon>
        <taxon>Sar</taxon>
        <taxon>Stramenopiles</taxon>
        <taxon>Oomycota</taxon>
        <taxon>Peronosporomycetes</taxon>
        <taxon>Peronosporales</taxon>
        <taxon>Peronosporaceae</taxon>
        <taxon>Phytophthora</taxon>
    </lineage>
</organism>
<proteinExistence type="predicted"/>
<dbReference type="AlphaFoldDB" id="A0A225X2Q3"/>
<name>A0A225X2Q3_9STRA</name>
<protein>
    <submittedName>
        <fullName evidence="2">Uncharacterized protein</fullName>
    </submittedName>
</protein>
<feature type="region of interest" description="Disordered" evidence="1">
    <location>
        <begin position="1"/>
        <end position="44"/>
    </location>
</feature>